<dbReference type="PANTHER" id="PTHR47331">
    <property type="entry name" value="PHD-TYPE DOMAIN-CONTAINING PROTEIN"/>
    <property type="match status" value="1"/>
</dbReference>
<dbReference type="Pfam" id="PF18701">
    <property type="entry name" value="DUF5641"/>
    <property type="match status" value="1"/>
</dbReference>
<dbReference type="AlphaFoldDB" id="A0A8X6GY88"/>
<dbReference type="EMBL" id="BMAO01006955">
    <property type="protein sequence ID" value="GFR12734.1"/>
    <property type="molecule type" value="Genomic_DNA"/>
</dbReference>
<reference evidence="2" key="1">
    <citation type="submission" date="2020-07" db="EMBL/GenBank/DDBJ databases">
        <title>Multicomponent nature underlies the extraordinary mechanical properties of spider dragline silk.</title>
        <authorList>
            <person name="Kono N."/>
            <person name="Nakamura H."/>
            <person name="Mori M."/>
            <person name="Yoshida Y."/>
            <person name="Ohtoshi R."/>
            <person name="Malay A.D."/>
            <person name="Moran D.A.P."/>
            <person name="Tomita M."/>
            <person name="Numata K."/>
            <person name="Arakawa K."/>
        </authorList>
    </citation>
    <scope>NUCLEOTIDE SEQUENCE</scope>
</reference>
<dbReference type="OrthoDB" id="6769745at2759"/>
<name>A0A8X6GY88_TRICU</name>
<organism evidence="2 3">
    <name type="scientific">Trichonephila clavata</name>
    <name type="common">Joro spider</name>
    <name type="synonym">Nephila clavata</name>
    <dbReference type="NCBI Taxonomy" id="2740835"/>
    <lineage>
        <taxon>Eukaryota</taxon>
        <taxon>Metazoa</taxon>
        <taxon>Ecdysozoa</taxon>
        <taxon>Arthropoda</taxon>
        <taxon>Chelicerata</taxon>
        <taxon>Arachnida</taxon>
        <taxon>Araneae</taxon>
        <taxon>Araneomorphae</taxon>
        <taxon>Entelegynae</taxon>
        <taxon>Araneoidea</taxon>
        <taxon>Nephilidae</taxon>
        <taxon>Trichonephila</taxon>
    </lineage>
</organism>
<gene>
    <name evidence="2" type="primary">AVEN_98459_1</name>
    <name evidence="2" type="ORF">TNCT_531121</name>
</gene>
<dbReference type="Proteomes" id="UP000887116">
    <property type="component" value="Unassembled WGS sequence"/>
</dbReference>
<sequence>MFDLREWESSTIPSGSTTSPVLGLTWDKMFDSLEIDSISLTFDEKEKITKRKILSLVSQVFDPIGFLAPVMIQNEEGILRLKSRLINEEESKDFISPTILPSKHLAVRGFIVQEHLPNKNARTLTPLAILRERFWIDGDTFRRFVKIKDNGLKESIWVSYVLQLPKEEIKLYVGDIVLIGTDKKRLHWLLGRVLELFPGKDGIIRLVKLQTERGDILRPIQRLYPLELTPKYETQKVPEVVIEYSELNTNSNETVPVMRNKAS</sequence>
<evidence type="ECO:0000259" key="1">
    <source>
        <dbReference type="Pfam" id="PF18701"/>
    </source>
</evidence>
<comment type="caution">
    <text evidence="2">The sequence shown here is derived from an EMBL/GenBank/DDBJ whole genome shotgun (WGS) entry which is preliminary data.</text>
</comment>
<accession>A0A8X6GY88</accession>
<protein>
    <submittedName>
        <fullName evidence="2">DUF5641 domain-containing protein</fullName>
    </submittedName>
</protein>
<dbReference type="InterPro" id="IPR008042">
    <property type="entry name" value="Retrotrans_Pao"/>
</dbReference>
<dbReference type="InterPro" id="IPR040676">
    <property type="entry name" value="DUF5641"/>
</dbReference>
<dbReference type="PANTHER" id="PTHR47331:SF5">
    <property type="entry name" value="RIBONUCLEASE H"/>
    <property type="match status" value="1"/>
</dbReference>
<evidence type="ECO:0000313" key="3">
    <source>
        <dbReference type="Proteomes" id="UP000887116"/>
    </source>
</evidence>
<feature type="domain" description="DUF5641" evidence="1">
    <location>
        <begin position="167"/>
        <end position="226"/>
    </location>
</feature>
<keyword evidence="3" id="KW-1185">Reference proteome</keyword>
<evidence type="ECO:0000313" key="2">
    <source>
        <dbReference type="EMBL" id="GFR12734.1"/>
    </source>
</evidence>
<proteinExistence type="predicted"/>
<dbReference type="Pfam" id="PF05380">
    <property type="entry name" value="Peptidase_A17"/>
    <property type="match status" value="1"/>
</dbReference>